<dbReference type="OrthoDB" id="10519949at2759"/>
<evidence type="ECO:0000313" key="2">
    <source>
        <dbReference type="Proteomes" id="UP000277928"/>
    </source>
</evidence>
<sequence>MSQKKALGTVSECTEICDDSVSLLDDAKLEVQTGSLNSSGLSTGKEQIVTSPIVLNDPKSLVVKIKKIDVI</sequence>
<gene>
    <name evidence="1" type="ORF">NLS_LOCUS9143</name>
</gene>
<dbReference type="EMBL" id="UYRX01001389">
    <property type="protein sequence ID" value="VDK89463.1"/>
    <property type="molecule type" value="Genomic_DNA"/>
</dbReference>
<reference evidence="1 2" key="1">
    <citation type="submission" date="2018-08" db="EMBL/GenBank/DDBJ databases">
        <authorList>
            <person name="Laetsch R D."/>
            <person name="Stevens L."/>
            <person name="Kumar S."/>
            <person name="Blaxter L. M."/>
        </authorList>
    </citation>
    <scope>NUCLEOTIDE SEQUENCE [LARGE SCALE GENOMIC DNA]</scope>
</reference>
<evidence type="ECO:0000313" key="1">
    <source>
        <dbReference type="EMBL" id="VDK89463.1"/>
    </source>
</evidence>
<name>A0A3P6U3J9_LITSI</name>
<accession>A0A3P6U3J9</accession>
<dbReference type="Proteomes" id="UP000277928">
    <property type="component" value="Unassembled WGS sequence"/>
</dbReference>
<protein>
    <submittedName>
        <fullName evidence="1">Uncharacterized protein</fullName>
    </submittedName>
</protein>
<keyword evidence="2" id="KW-1185">Reference proteome</keyword>
<dbReference type="AlphaFoldDB" id="A0A3P6U3J9"/>
<organism evidence="1 2">
    <name type="scientific">Litomosoides sigmodontis</name>
    <name type="common">Filarial nematode worm</name>
    <dbReference type="NCBI Taxonomy" id="42156"/>
    <lineage>
        <taxon>Eukaryota</taxon>
        <taxon>Metazoa</taxon>
        <taxon>Ecdysozoa</taxon>
        <taxon>Nematoda</taxon>
        <taxon>Chromadorea</taxon>
        <taxon>Rhabditida</taxon>
        <taxon>Spirurina</taxon>
        <taxon>Spiruromorpha</taxon>
        <taxon>Filarioidea</taxon>
        <taxon>Onchocercidae</taxon>
        <taxon>Litomosoides</taxon>
    </lineage>
</organism>
<proteinExistence type="predicted"/>